<protein>
    <recommendedName>
        <fullName evidence="2">tRNA threonylcarbamoyladenosine biosynthesis protein TsaB</fullName>
    </recommendedName>
    <alternativeName>
        <fullName evidence="3">t(6)A37 threonylcarbamoyladenosine biosynthesis protein TsaB</fullName>
    </alternativeName>
</protein>
<dbReference type="GO" id="GO:0002949">
    <property type="term" value="P:tRNA threonylcarbamoyladenosine modification"/>
    <property type="evidence" value="ECO:0007669"/>
    <property type="project" value="InterPro"/>
</dbReference>
<dbReference type="PANTHER" id="PTHR11735">
    <property type="entry name" value="TRNA N6-ADENOSINE THREONYLCARBAMOYLTRANSFERASE"/>
    <property type="match status" value="1"/>
</dbReference>
<comment type="similarity">
    <text evidence="1">Belongs to the KAE1 / TsaD family. TsaB subfamily.</text>
</comment>
<dbReference type="RefSeq" id="WP_044526342.1">
    <property type="nucleotide sequence ID" value="NZ_CP009440.1"/>
</dbReference>
<dbReference type="Gene3D" id="3.30.420.200">
    <property type="match status" value="1"/>
</dbReference>
<reference evidence="5 6" key="1">
    <citation type="journal article" date="2015" name="Genome Announc.">
        <title>Genome sequencing of 18 francisella strains to aid in assay development and testing.</title>
        <authorList>
            <person name="Johnson S.L."/>
            <person name="Daligault H.E."/>
            <person name="Davenport K.W."/>
            <person name="Coyne S.R."/>
            <person name="Frey K.G."/>
            <person name="Koroleva G.I."/>
            <person name="Broomall S.M."/>
            <person name="Bishop-Lilly K.A."/>
            <person name="Bruce D.C."/>
            <person name="Chertkov O."/>
            <person name="Freitas T."/>
            <person name="Jaissle J."/>
            <person name="Ladner J.T."/>
            <person name="Rosenzweig C.N."/>
            <person name="Gibbons H.S."/>
            <person name="Palacios G.F."/>
            <person name="Redden C.L."/>
            <person name="Xu Y."/>
            <person name="Minogue T.D."/>
            <person name="Chain P.S."/>
        </authorList>
    </citation>
    <scope>NUCLEOTIDE SEQUENCE [LARGE SCALE GENOMIC DNA]</scope>
    <source>
        <strain evidence="5 6">GA01-2794</strain>
    </source>
</reference>
<dbReference type="PANTHER" id="PTHR11735:SF11">
    <property type="entry name" value="TRNA THREONYLCARBAMOYLADENOSINE BIOSYNTHESIS PROTEIN TSAB"/>
    <property type="match status" value="1"/>
</dbReference>
<dbReference type="KEGG" id="fpz:LA55_1207"/>
<accession>A0A0B6D848</accession>
<dbReference type="AlphaFoldDB" id="A0A0B6D848"/>
<evidence type="ECO:0000313" key="6">
    <source>
        <dbReference type="Proteomes" id="UP000031830"/>
    </source>
</evidence>
<dbReference type="InterPro" id="IPR000905">
    <property type="entry name" value="Gcp-like_dom"/>
</dbReference>
<gene>
    <name evidence="5" type="primary">yeaZ</name>
    <name evidence="5" type="ORF">LA55_1207</name>
</gene>
<feature type="domain" description="Gcp-like" evidence="4">
    <location>
        <begin position="31"/>
        <end position="148"/>
    </location>
</feature>
<dbReference type="GO" id="GO:0005829">
    <property type="term" value="C:cytosol"/>
    <property type="evidence" value="ECO:0007669"/>
    <property type="project" value="TreeGrafter"/>
</dbReference>
<name>A0A0B6D848_9GAMM</name>
<organism evidence="5 6">
    <name type="scientific">Francisella philomiragia</name>
    <dbReference type="NCBI Taxonomy" id="28110"/>
    <lineage>
        <taxon>Bacteria</taxon>
        <taxon>Pseudomonadati</taxon>
        <taxon>Pseudomonadota</taxon>
        <taxon>Gammaproteobacteria</taxon>
        <taxon>Thiotrichales</taxon>
        <taxon>Francisellaceae</taxon>
        <taxon>Francisella</taxon>
    </lineage>
</organism>
<dbReference type="Proteomes" id="UP000031830">
    <property type="component" value="Chromosome"/>
</dbReference>
<dbReference type="Gene3D" id="3.30.420.40">
    <property type="match status" value="1"/>
</dbReference>
<evidence type="ECO:0000256" key="2">
    <source>
        <dbReference type="ARBA" id="ARBA00019012"/>
    </source>
</evidence>
<dbReference type="Pfam" id="PF00814">
    <property type="entry name" value="TsaD"/>
    <property type="match status" value="1"/>
</dbReference>
<dbReference type="OrthoDB" id="9809995at2"/>
<dbReference type="NCBIfam" id="TIGR03725">
    <property type="entry name" value="T6A_YeaZ"/>
    <property type="match status" value="1"/>
</dbReference>
<dbReference type="InterPro" id="IPR043129">
    <property type="entry name" value="ATPase_NBD"/>
</dbReference>
<evidence type="ECO:0000259" key="4">
    <source>
        <dbReference type="Pfam" id="PF00814"/>
    </source>
</evidence>
<proteinExistence type="inferred from homology"/>
<evidence type="ECO:0000256" key="3">
    <source>
        <dbReference type="ARBA" id="ARBA00032446"/>
    </source>
</evidence>
<dbReference type="InterPro" id="IPR022496">
    <property type="entry name" value="T6A_TsaB"/>
</dbReference>
<dbReference type="STRING" id="28110.KU46_1365"/>
<dbReference type="SUPFAM" id="SSF53067">
    <property type="entry name" value="Actin-like ATPase domain"/>
    <property type="match status" value="1"/>
</dbReference>
<sequence>MNFLIIDTSSKYCSVVLSVNGQVYNDTREIPRQHNKYVLEMIKGVFDSSCTDIKLLDFIAYGVGPGSFVGVRLAAAVSQGFAVGLDIPVVGFSSMFALAKSTPTTSEKVAVILDAKMGDFYLGLYNLQTNQIISENVYKLEEYSEELYSGYELVGESVTELEIINKDFKIDVGNVVDYVVDKYQKQKSSQSLTQETFPVYLRGTSHWKAKGE</sequence>
<evidence type="ECO:0000313" key="5">
    <source>
        <dbReference type="EMBL" id="AJI53828.1"/>
    </source>
</evidence>
<evidence type="ECO:0000256" key="1">
    <source>
        <dbReference type="ARBA" id="ARBA00010493"/>
    </source>
</evidence>
<dbReference type="EMBL" id="CP009440">
    <property type="protein sequence ID" value="AJI53828.1"/>
    <property type="molecule type" value="Genomic_DNA"/>
</dbReference>